<reference evidence="1 2" key="2">
    <citation type="journal article" date="2011" name="Stand. Genomic Sci.">
        <title>Complete genome sequence of Mahella australiensis type strain (50-1 BON).</title>
        <authorList>
            <person name="Sikorski J."/>
            <person name="Teshima H."/>
            <person name="Nolan M."/>
            <person name="Lucas S."/>
            <person name="Hammon N."/>
            <person name="Deshpande S."/>
            <person name="Cheng J.F."/>
            <person name="Pitluck S."/>
            <person name="Liolios K."/>
            <person name="Pagani I."/>
            <person name="Ivanova N."/>
            <person name="Huntemann M."/>
            <person name="Mavromatis K."/>
            <person name="Ovchinikova G."/>
            <person name="Pati A."/>
            <person name="Tapia R."/>
            <person name="Han C."/>
            <person name="Goodwin L."/>
            <person name="Chen A."/>
            <person name="Palaniappan K."/>
            <person name="Land M."/>
            <person name="Hauser L."/>
            <person name="Ngatchou-Djao O.D."/>
            <person name="Rohde M."/>
            <person name="Pukall R."/>
            <person name="Spring S."/>
            <person name="Abt B."/>
            <person name="Goker M."/>
            <person name="Detter J.C."/>
            <person name="Woyke T."/>
            <person name="Bristow J."/>
            <person name="Markowitz V."/>
            <person name="Hugenholtz P."/>
            <person name="Eisen J.A."/>
            <person name="Kyrpides N.C."/>
            <person name="Klenk H.P."/>
            <person name="Lapidus A."/>
        </authorList>
    </citation>
    <scope>NUCLEOTIDE SEQUENCE [LARGE SCALE GENOMIC DNA]</scope>
    <source>
        <strain evidence="2">DSM 15567 / CIP 107919 / 50-1 BON</strain>
    </source>
</reference>
<dbReference type="Proteomes" id="UP000008457">
    <property type="component" value="Chromosome"/>
</dbReference>
<dbReference type="InterPro" id="IPR038559">
    <property type="entry name" value="XkdN-like_sf"/>
</dbReference>
<name>F3ZZW8_MAHA5</name>
<keyword evidence="2" id="KW-1185">Reference proteome</keyword>
<accession>F3ZZW8</accession>
<dbReference type="Gene3D" id="3.30.2220.30">
    <property type="match status" value="1"/>
</dbReference>
<evidence type="ECO:0000313" key="2">
    <source>
        <dbReference type="Proteomes" id="UP000008457"/>
    </source>
</evidence>
<reference evidence="2" key="1">
    <citation type="submission" date="2010-11" db="EMBL/GenBank/DDBJ databases">
        <title>The complete genome of Mahella australiensis DSM 15567.</title>
        <authorList>
            <consortium name="US DOE Joint Genome Institute (JGI-PGF)"/>
            <person name="Lucas S."/>
            <person name="Copeland A."/>
            <person name="Lapidus A."/>
            <person name="Bruce D."/>
            <person name="Goodwin L."/>
            <person name="Pitluck S."/>
            <person name="Kyrpides N."/>
            <person name="Mavromatis K."/>
            <person name="Pagani I."/>
            <person name="Ivanova N."/>
            <person name="Teshima H."/>
            <person name="Brettin T."/>
            <person name="Detter J.C."/>
            <person name="Han C."/>
            <person name="Tapia R."/>
            <person name="Land M."/>
            <person name="Hauser L."/>
            <person name="Markowitz V."/>
            <person name="Cheng J.-F."/>
            <person name="Hugenholtz P."/>
            <person name="Woyke T."/>
            <person name="Wu D."/>
            <person name="Spring S."/>
            <person name="Pukall R."/>
            <person name="Steenblock K."/>
            <person name="Schneider S."/>
            <person name="Klenk H.-P."/>
            <person name="Eisen J.A."/>
        </authorList>
    </citation>
    <scope>NUCLEOTIDE SEQUENCE [LARGE SCALE GENOMIC DNA]</scope>
    <source>
        <strain evidence="2">DSM 15567 / CIP 107919 / 50-1 BON</strain>
    </source>
</reference>
<evidence type="ECO:0000313" key="1">
    <source>
        <dbReference type="EMBL" id="AEE95786.1"/>
    </source>
</evidence>
<dbReference type="Pfam" id="PF08890">
    <property type="entry name" value="Phage_TAC_5"/>
    <property type="match status" value="1"/>
</dbReference>
<organism evidence="1 2">
    <name type="scientific">Mahella australiensis (strain DSM 15567 / CIP 107919 / 50-1 BON)</name>
    <dbReference type="NCBI Taxonomy" id="697281"/>
    <lineage>
        <taxon>Bacteria</taxon>
        <taxon>Bacillati</taxon>
        <taxon>Bacillota</taxon>
        <taxon>Clostridia</taxon>
        <taxon>Thermoanaerobacterales</taxon>
        <taxon>Thermoanaerobacterales Family IV. Incertae Sedis</taxon>
        <taxon>Mahella</taxon>
    </lineage>
</organism>
<dbReference type="eggNOG" id="ENOG5032WC6">
    <property type="taxonomic scope" value="Bacteria"/>
</dbReference>
<gene>
    <name evidence="1" type="ordered locus">Mahau_0583</name>
</gene>
<dbReference type="HOGENOM" id="CLU_114419_1_0_9"/>
<dbReference type="OrthoDB" id="1683304at2"/>
<dbReference type="STRING" id="697281.Mahau_0583"/>
<sequence>MGYEDMTDAQILEKLLNADEAPIPQRTVFIKRLGIPVVLQGISEKQLAALRNKYTYTIRGKRGGPDTKEFDSENFALALIAACAAKPNFKDEALLNKYKASGPEEVLKNIFLPGELDQLSNIVYELCGFDEGVEEIEEIKN</sequence>
<dbReference type="KEGG" id="mas:Mahau_0583"/>
<dbReference type="AlphaFoldDB" id="F3ZZW8"/>
<dbReference type="RefSeq" id="WP_013780219.1">
    <property type="nucleotide sequence ID" value="NC_015520.1"/>
</dbReference>
<dbReference type="EMBL" id="CP002360">
    <property type="protein sequence ID" value="AEE95786.1"/>
    <property type="molecule type" value="Genomic_DNA"/>
</dbReference>
<protein>
    <submittedName>
        <fullName evidence="1">XkdN-like protein</fullName>
    </submittedName>
</protein>
<dbReference type="InterPro" id="IPR014986">
    <property type="entry name" value="XkdN-like"/>
</dbReference>
<proteinExistence type="predicted"/>